<comment type="function">
    <text evidence="1">Has lipid A 3-O-deacylase activity. Hydrolyzes the ester bond at the 3 position of lipid A, a bioactive component of lipopolysaccharide (LPS), thereby releasing the primary fatty acyl moiety.</text>
</comment>
<accession>A0ABU1D5L3</accession>
<dbReference type="PIRSF" id="PIRSF029681">
    <property type="entry name" value="PagL"/>
    <property type="match status" value="1"/>
</dbReference>
<dbReference type="Proteomes" id="UP001232156">
    <property type="component" value="Unassembled WGS sequence"/>
</dbReference>
<comment type="similarity">
    <text evidence="1">Belongs to the PagL family.</text>
</comment>
<comment type="subunit">
    <text evidence="1">Homodimer.</text>
</comment>
<dbReference type="Pfam" id="PF09411">
    <property type="entry name" value="PagL"/>
    <property type="match status" value="1"/>
</dbReference>
<dbReference type="InterPro" id="IPR011250">
    <property type="entry name" value="OMP/PagP_B-barrel"/>
</dbReference>
<gene>
    <name evidence="3" type="ORF">Q8947_06925</name>
</gene>
<feature type="chain" id="PRO_5045212543" description="Lipid A deacylase" evidence="2">
    <location>
        <begin position="29"/>
        <end position="187"/>
    </location>
</feature>
<name>A0ABU1D5L3_9BURK</name>
<dbReference type="GO" id="GO:0016787">
    <property type="term" value="F:hydrolase activity"/>
    <property type="evidence" value="ECO:0007669"/>
    <property type="project" value="UniProtKB-KW"/>
</dbReference>
<comment type="subcellular location">
    <subcellularLocation>
        <location evidence="1">Cell outer membrane</location>
        <topology evidence="1">Multi-pass membrane protein</topology>
    </subcellularLocation>
</comment>
<keyword evidence="4" id="KW-1185">Reference proteome</keyword>
<dbReference type="EC" id="3.1.1.77" evidence="1"/>
<sequence length="187" mass="21034">MNHFNVINRHMAAGLTVLFTGLAPVAGAQPVSESVYDSPAVSLRLGVGEHYQRAELAWESPSFWTYRFSGNGSRLDLLGELGVAYWHADGSRRPRDVWQFSAIPMLRWTFDNRYYIEAGIGATVFSSTRFANKNISTAFQFGDHIGVGMHLSPHSRLSLRYSHYSNAGIKRPNPGLNLLQLTYTYQY</sequence>
<keyword evidence="1 3" id="KW-0378">Hydrolase</keyword>
<dbReference type="RefSeq" id="WP_347286858.1">
    <property type="nucleotide sequence ID" value="NZ_JAUZQE010000012.1"/>
</dbReference>
<evidence type="ECO:0000256" key="2">
    <source>
        <dbReference type="SAM" id="SignalP"/>
    </source>
</evidence>
<evidence type="ECO:0000313" key="4">
    <source>
        <dbReference type="Proteomes" id="UP001232156"/>
    </source>
</evidence>
<dbReference type="EMBL" id="JAUZQE010000012">
    <property type="protein sequence ID" value="MDR4125716.1"/>
    <property type="molecule type" value="Genomic_DNA"/>
</dbReference>
<proteinExistence type="inferred from homology"/>
<keyword evidence="2" id="KW-0732">Signal</keyword>
<evidence type="ECO:0000256" key="1">
    <source>
        <dbReference type="PIRNR" id="PIRNR029681"/>
    </source>
</evidence>
<protein>
    <recommendedName>
        <fullName evidence="1">Lipid A deacylase</fullName>
        <ecNumber evidence="1">3.1.1.77</ecNumber>
    </recommendedName>
    <alternativeName>
        <fullName evidence="1">LPS 3-O-deacylase</fullName>
    </alternativeName>
    <alternativeName>
        <fullName evidence="1">Outer membrane enzyme</fullName>
    </alternativeName>
</protein>
<organism evidence="3 4">
    <name type="scientific">Yanghanlia caeni</name>
    <dbReference type="NCBI Taxonomy" id="3064283"/>
    <lineage>
        <taxon>Bacteria</taxon>
        <taxon>Pseudomonadati</taxon>
        <taxon>Pseudomonadota</taxon>
        <taxon>Betaproteobacteria</taxon>
        <taxon>Burkholderiales</taxon>
        <taxon>Alcaligenaceae</taxon>
        <taxon>Yanghanlia</taxon>
    </lineage>
</organism>
<dbReference type="InterPro" id="IPR018550">
    <property type="entry name" value="Lipid-A_deacylase-rel"/>
</dbReference>
<dbReference type="Gene3D" id="2.40.160.20">
    <property type="match status" value="1"/>
</dbReference>
<feature type="signal peptide" evidence="2">
    <location>
        <begin position="1"/>
        <end position="28"/>
    </location>
</feature>
<comment type="caution">
    <text evidence="3">The sequence shown here is derived from an EMBL/GenBank/DDBJ whole genome shotgun (WGS) entry which is preliminary data.</text>
</comment>
<reference evidence="3 4" key="1">
    <citation type="submission" date="2023-08" db="EMBL/GenBank/DDBJ databases">
        <title>Alcaligenaceae gen. nov., a novel taxon isolated from the sludge of Yixing Pesticide Factory.</title>
        <authorList>
            <person name="Ruan L."/>
        </authorList>
    </citation>
    <scope>NUCLEOTIDE SEQUENCE [LARGE SCALE GENOMIC DNA]</scope>
    <source>
        <strain evidence="3 4">LG-2</strain>
    </source>
</reference>
<keyword evidence="1" id="KW-0998">Cell outer membrane</keyword>
<comment type="catalytic activity">
    <reaction evidence="1">
        <text>a 3-(acyloxy)acyl derivative of bacterial toxin + H2O = a 3-hydroxyacyl derivative of bacterial toxin + a fatty acid + H(+)</text>
        <dbReference type="Rhea" id="RHEA:12032"/>
        <dbReference type="ChEBI" id="CHEBI:15377"/>
        <dbReference type="ChEBI" id="CHEBI:15378"/>
        <dbReference type="ChEBI" id="CHEBI:28868"/>
        <dbReference type="ChEBI" id="CHEBI:136853"/>
        <dbReference type="ChEBI" id="CHEBI:140675"/>
        <dbReference type="EC" id="3.1.1.77"/>
    </reaction>
</comment>
<dbReference type="SUPFAM" id="SSF56925">
    <property type="entry name" value="OMPA-like"/>
    <property type="match status" value="1"/>
</dbReference>
<keyword evidence="1" id="KW-0472">Membrane</keyword>
<evidence type="ECO:0000313" key="3">
    <source>
        <dbReference type="EMBL" id="MDR4125716.1"/>
    </source>
</evidence>